<evidence type="ECO:0000256" key="1">
    <source>
        <dbReference type="SAM" id="SignalP"/>
    </source>
</evidence>
<organism evidence="2 3">
    <name type="scientific">Clonorchis sinensis</name>
    <name type="common">Chinese liver fluke</name>
    <dbReference type="NCBI Taxonomy" id="79923"/>
    <lineage>
        <taxon>Eukaryota</taxon>
        <taxon>Metazoa</taxon>
        <taxon>Spiralia</taxon>
        <taxon>Lophotrochozoa</taxon>
        <taxon>Platyhelminthes</taxon>
        <taxon>Trematoda</taxon>
        <taxon>Digenea</taxon>
        <taxon>Opisthorchiida</taxon>
        <taxon>Opisthorchiata</taxon>
        <taxon>Opisthorchiidae</taxon>
        <taxon>Clonorchis</taxon>
    </lineage>
</organism>
<dbReference type="EMBL" id="NIRI02000042">
    <property type="protein sequence ID" value="KAG5451855.1"/>
    <property type="molecule type" value="Genomic_DNA"/>
</dbReference>
<comment type="caution">
    <text evidence="2">The sequence shown here is derived from an EMBL/GenBank/DDBJ whole genome shotgun (WGS) entry which is preliminary data.</text>
</comment>
<protein>
    <submittedName>
        <fullName evidence="2">Uncharacterized protein</fullName>
    </submittedName>
</protein>
<sequence length="114" mass="12772">MWLVVGLSLLAVSGTSNNVHPKVGTPHSCFVSVYSRLNVHVRSHDDLAFYECLESCTIKGWILAEATLCWVECLRAAKDSCWEGCDDPQDSKCGEQCENRYKINMIHEIGKPPE</sequence>
<feature type="signal peptide" evidence="1">
    <location>
        <begin position="1"/>
        <end position="17"/>
    </location>
</feature>
<keyword evidence="1" id="KW-0732">Signal</keyword>
<accession>A0A8T1MSL2</accession>
<evidence type="ECO:0000313" key="3">
    <source>
        <dbReference type="Proteomes" id="UP000286415"/>
    </source>
</evidence>
<dbReference type="OrthoDB" id="10355589at2759"/>
<feature type="chain" id="PRO_5035832426" evidence="1">
    <location>
        <begin position="18"/>
        <end position="114"/>
    </location>
</feature>
<keyword evidence="3" id="KW-1185">Reference proteome</keyword>
<dbReference type="AlphaFoldDB" id="A0A8T1MSL2"/>
<name>A0A8T1MSL2_CLOSI</name>
<gene>
    <name evidence="2" type="ORF">CSKR_111231</name>
</gene>
<dbReference type="Proteomes" id="UP000286415">
    <property type="component" value="Unassembled WGS sequence"/>
</dbReference>
<proteinExistence type="predicted"/>
<reference evidence="2 3" key="1">
    <citation type="journal article" date="2018" name="Biotechnol. Adv.">
        <title>Improved genomic resources and new bioinformatic workflow for the carcinogenic parasite Clonorchis sinensis: Biotechnological implications.</title>
        <authorList>
            <person name="Wang D."/>
            <person name="Korhonen P.K."/>
            <person name="Gasser R.B."/>
            <person name="Young N.D."/>
        </authorList>
    </citation>
    <scope>NUCLEOTIDE SEQUENCE [LARGE SCALE GENOMIC DNA]</scope>
    <source>
        <strain evidence="2">Cs-k2</strain>
    </source>
</reference>
<evidence type="ECO:0000313" key="2">
    <source>
        <dbReference type="EMBL" id="KAG5451855.1"/>
    </source>
</evidence>
<reference evidence="2 3" key="2">
    <citation type="journal article" date="2021" name="Genomics">
        <title>High-quality reference genome for Clonorchis sinensis.</title>
        <authorList>
            <person name="Young N.D."/>
            <person name="Stroehlein A.J."/>
            <person name="Kinkar L."/>
            <person name="Wang T."/>
            <person name="Sohn W.M."/>
            <person name="Chang B.C.H."/>
            <person name="Kaur P."/>
            <person name="Weisz D."/>
            <person name="Dudchenko O."/>
            <person name="Aiden E.L."/>
            <person name="Korhonen P.K."/>
            <person name="Gasser R.B."/>
        </authorList>
    </citation>
    <scope>NUCLEOTIDE SEQUENCE [LARGE SCALE GENOMIC DNA]</scope>
    <source>
        <strain evidence="2">Cs-k2</strain>
    </source>
</reference>